<dbReference type="Gene3D" id="3.30.1120.90">
    <property type="entry name" value="Nucleosome assembly protein"/>
    <property type="match status" value="1"/>
</dbReference>
<evidence type="ECO:0000256" key="2">
    <source>
        <dbReference type="RuleBase" id="RU003876"/>
    </source>
</evidence>
<protein>
    <recommendedName>
        <fullName evidence="7">Protein SET</fullName>
    </recommendedName>
</protein>
<feature type="region of interest" description="Disordered" evidence="4">
    <location>
        <begin position="1"/>
        <end position="64"/>
    </location>
</feature>
<dbReference type="SUPFAM" id="SSF143113">
    <property type="entry name" value="NAP-like"/>
    <property type="match status" value="1"/>
</dbReference>
<comment type="caution">
    <text evidence="5">The sequence shown here is derived from an EMBL/GenBank/DDBJ whole genome shotgun (WGS) entry which is preliminary data.</text>
</comment>
<reference evidence="5 6" key="1">
    <citation type="submission" date="2024-08" db="EMBL/GenBank/DDBJ databases">
        <title>Gnathostoma spinigerum genome.</title>
        <authorList>
            <person name="Gonzalez-Bertolin B."/>
            <person name="Monzon S."/>
            <person name="Zaballos A."/>
            <person name="Jimenez P."/>
            <person name="Dekumyoy P."/>
            <person name="Varona S."/>
            <person name="Cuesta I."/>
            <person name="Sumanam S."/>
            <person name="Adisakwattana P."/>
            <person name="Gasser R.B."/>
            <person name="Hernandez-Gonzalez A."/>
            <person name="Young N.D."/>
            <person name="Perteguer M.J."/>
        </authorList>
    </citation>
    <scope>NUCLEOTIDE SEQUENCE [LARGE SCALE GENOMIC DNA]</scope>
    <source>
        <strain evidence="5">AL3</strain>
        <tissue evidence="5">Liver</tissue>
    </source>
</reference>
<dbReference type="AlphaFoldDB" id="A0ABD6E7V6"/>
<dbReference type="InterPro" id="IPR037231">
    <property type="entry name" value="NAP-like_sf"/>
</dbReference>
<evidence type="ECO:0000313" key="6">
    <source>
        <dbReference type="Proteomes" id="UP001608902"/>
    </source>
</evidence>
<evidence type="ECO:0000313" key="5">
    <source>
        <dbReference type="EMBL" id="MFH4976169.1"/>
    </source>
</evidence>
<dbReference type="FunFam" id="3.30.1120.90:FF:000002">
    <property type="entry name" value="Testis-specific Y-encoded-like protein 2"/>
    <property type="match status" value="1"/>
</dbReference>
<evidence type="ECO:0000256" key="3">
    <source>
        <dbReference type="SAM" id="Coils"/>
    </source>
</evidence>
<feature type="compositionally biased region" description="Basic and acidic residues" evidence="4">
    <location>
        <begin position="1"/>
        <end position="11"/>
    </location>
</feature>
<dbReference type="Gene3D" id="1.20.5.1500">
    <property type="match status" value="1"/>
</dbReference>
<keyword evidence="6" id="KW-1185">Reference proteome</keyword>
<evidence type="ECO:0000256" key="4">
    <source>
        <dbReference type="SAM" id="MobiDB-lite"/>
    </source>
</evidence>
<accession>A0ABD6E7V6</accession>
<evidence type="ECO:0008006" key="7">
    <source>
        <dbReference type="Google" id="ProtNLM"/>
    </source>
</evidence>
<proteinExistence type="inferred from homology"/>
<dbReference type="Pfam" id="PF00956">
    <property type="entry name" value="NAP"/>
    <property type="match status" value="1"/>
</dbReference>
<feature type="region of interest" description="Disordered" evidence="4">
    <location>
        <begin position="274"/>
        <end position="324"/>
    </location>
</feature>
<evidence type="ECO:0000256" key="1">
    <source>
        <dbReference type="ARBA" id="ARBA00009947"/>
    </source>
</evidence>
<organism evidence="5 6">
    <name type="scientific">Gnathostoma spinigerum</name>
    <dbReference type="NCBI Taxonomy" id="75299"/>
    <lineage>
        <taxon>Eukaryota</taxon>
        <taxon>Metazoa</taxon>
        <taxon>Ecdysozoa</taxon>
        <taxon>Nematoda</taxon>
        <taxon>Chromadorea</taxon>
        <taxon>Rhabditida</taxon>
        <taxon>Spirurina</taxon>
        <taxon>Gnathostomatomorpha</taxon>
        <taxon>Gnathostomatoidea</taxon>
        <taxon>Gnathostomatidae</taxon>
        <taxon>Gnathostoma</taxon>
    </lineage>
</organism>
<keyword evidence="3" id="KW-0175">Coiled coil</keyword>
<dbReference type="InterPro" id="IPR002164">
    <property type="entry name" value="NAP_family"/>
</dbReference>
<comment type="similarity">
    <text evidence="1 2">Belongs to the nucleosome assembly protein (NAP) family.</text>
</comment>
<dbReference type="EMBL" id="JBGFUD010001357">
    <property type="protein sequence ID" value="MFH4976169.1"/>
    <property type="molecule type" value="Genomic_DNA"/>
</dbReference>
<feature type="coiled-coil region" evidence="3">
    <location>
        <begin position="76"/>
        <end position="103"/>
    </location>
</feature>
<dbReference type="Proteomes" id="UP001608902">
    <property type="component" value="Unassembled WGS sequence"/>
</dbReference>
<sequence length="324" mass="36791">MGEPAIKRTKVDGATNGEEPRKTQQSANVEPPSSLAESKRAQNTDSGSVESKSHNSWDQKSSMLKQKDLMEYDGSTQKILEQMDRIQGEIDKLNENASEEILKVEQKYNTLRKPFFEKRNELVQNIPNFWVTAFVNHPNISAILDEEEEECLHYLSKVEVEEFDDIKSGYRIKLIFDENPFFENTQIVKEFFLGNAEPTSMTSEINWKPDNELAAKIRAKAEMRGDYSPSQRRSFFGWLIDNEDPSSDEIAELIKDDLWPNPLQYFLIPDCDLDIDESGEGALDEEAGSEAEGEENVDDLEEADDAGDDGEEGEDGEDGEEPEE</sequence>
<name>A0ABD6E7V6_9BILA</name>
<dbReference type="PANTHER" id="PTHR11875">
    <property type="entry name" value="TESTIS-SPECIFIC Y-ENCODED PROTEIN"/>
    <property type="match status" value="1"/>
</dbReference>
<gene>
    <name evidence="5" type="ORF">AB6A40_002878</name>
</gene>